<sequence>MPEIPDRLAQSLGDWLDQLAEEKRRSLAPTPKKGFWARLNIDRATKMIGVVVTVGGLFGAVITFLLTEHEKTRLARTELEQNLRETIATFAPALSDPERRTSAALAIGTLQAQESVPLLTAHLKEAIRVEQRALTTLRNSLENLEGSITPETDLLSLRQVLDRDSLTILGFDDPAKSALLVSEKEGEDLVRLDIARRESGQFVSALVNALALAPGGNGIRELVWLNRGAADPAHGADPATIRQLTSPALWSYATGPFLEKPVILDGITITGIDFSYQDTTKAKLSGITLETLSACRGDIALADLSYSDLRDISLIDGTATAADFRHARLVNVRFLGTNMRNTRFDDEIGSSSSSTLGKFFDQRVSSAPTALNYVAFDTVSLAEASFAGATLNTTIFYGSDLSNADFTGAQFGRAKEQIPEAWPYPVGGNAFDPSGIEENAWEFGPIVRGANFAGATGLTAEDRTYLCRFGAENVPDGCDGIDPAQDAERPKNAHRRFSMHTGGRC</sequence>
<proteinExistence type="predicted"/>
<dbReference type="STRING" id="871651.SAMN05421688_0807"/>
<protein>
    <submittedName>
        <fullName evidence="3">Uncharacterized protein YjbI, contains pentapeptide repeats</fullName>
    </submittedName>
</protein>
<keyword evidence="2" id="KW-0812">Transmembrane</keyword>
<dbReference type="RefSeq" id="WP_092060782.1">
    <property type="nucleotide sequence ID" value="NZ_FOJU01000001.1"/>
</dbReference>
<dbReference type="EMBL" id="FOJU01000001">
    <property type="protein sequence ID" value="SFA77831.1"/>
    <property type="molecule type" value="Genomic_DNA"/>
</dbReference>
<name>A0A1I0VNE4_9RHOB</name>
<evidence type="ECO:0000256" key="2">
    <source>
        <dbReference type="SAM" id="Phobius"/>
    </source>
</evidence>
<dbReference type="Proteomes" id="UP000198796">
    <property type="component" value="Unassembled WGS sequence"/>
</dbReference>
<dbReference type="InterPro" id="IPR051082">
    <property type="entry name" value="Pentapeptide-BTB/POZ_domain"/>
</dbReference>
<dbReference type="InterPro" id="IPR001646">
    <property type="entry name" value="5peptide_repeat"/>
</dbReference>
<feature type="transmembrane region" description="Helical" evidence="2">
    <location>
        <begin position="47"/>
        <end position="66"/>
    </location>
</feature>
<dbReference type="PANTHER" id="PTHR14136">
    <property type="entry name" value="BTB_POZ DOMAIN-CONTAINING PROTEIN KCTD9"/>
    <property type="match status" value="1"/>
</dbReference>
<dbReference type="AlphaFoldDB" id="A0A1I0VNE4"/>
<keyword evidence="2" id="KW-1133">Transmembrane helix</keyword>
<feature type="region of interest" description="Disordered" evidence="1">
    <location>
        <begin position="482"/>
        <end position="505"/>
    </location>
</feature>
<dbReference type="Pfam" id="PF00805">
    <property type="entry name" value="Pentapeptide"/>
    <property type="match status" value="2"/>
</dbReference>
<evidence type="ECO:0000256" key="1">
    <source>
        <dbReference type="SAM" id="MobiDB-lite"/>
    </source>
</evidence>
<gene>
    <name evidence="3" type="ORF">SAMN05421688_0807</name>
</gene>
<keyword evidence="2" id="KW-0472">Membrane</keyword>
<keyword evidence="4" id="KW-1185">Reference proteome</keyword>
<dbReference type="OrthoDB" id="7726030at2"/>
<dbReference type="SUPFAM" id="SSF141571">
    <property type="entry name" value="Pentapeptide repeat-like"/>
    <property type="match status" value="1"/>
</dbReference>
<accession>A0A1I0VNE4</accession>
<evidence type="ECO:0000313" key="4">
    <source>
        <dbReference type="Proteomes" id="UP000198796"/>
    </source>
</evidence>
<dbReference type="PANTHER" id="PTHR14136:SF17">
    <property type="entry name" value="BTB_POZ DOMAIN-CONTAINING PROTEIN KCTD9"/>
    <property type="match status" value="1"/>
</dbReference>
<dbReference type="Gene3D" id="2.160.20.80">
    <property type="entry name" value="E3 ubiquitin-protein ligase SopA"/>
    <property type="match status" value="1"/>
</dbReference>
<organism evidence="3 4">
    <name type="scientific">Poseidonocella pacifica</name>
    <dbReference type="NCBI Taxonomy" id="871651"/>
    <lineage>
        <taxon>Bacteria</taxon>
        <taxon>Pseudomonadati</taxon>
        <taxon>Pseudomonadota</taxon>
        <taxon>Alphaproteobacteria</taxon>
        <taxon>Rhodobacterales</taxon>
        <taxon>Roseobacteraceae</taxon>
        <taxon>Poseidonocella</taxon>
    </lineage>
</organism>
<evidence type="ECO:0000313" key="3">
    <source>
        <dbReference type="EMBL" id="SFA77831.1"/>
    </source>
</evidence>
<reference evidence="3 4" key="1">
    <citation type="submission" date="2016-10" db="EMBL/GenBank/DDBJ databases">
        <authorList>
            <person name="de Groot N.N."/>
        </authorList>
    </citation>
    <scope>NUCLEOTIDE SEQUENCE [LARGE SCALE GENOMIC DNA]</scope>
    <source>
        <strain evidence="3 4">DSM 29316</strain>
    </source>
</reference>